<feature type="non-terminal residue" evidence="2">
    <location>
        <position position="65"/>
    </location>
</feature>
<gene>
    <name evidence="2" type="ORF">HELGO_WM91008</name>
</gene>
<reference evidence="2" key="1">
    <citation type="submission" date="2020-01" db="EMBL/GenBank/DDBJ databases">
        <authorList>
            <person name="Meier V. D."/>
            <person name="Meier V D."/>
        </authorList>
    </citation>
    <scope>NUCLEOTIDE SEQUENCE</scope>
    <source>
        <strain evidence="2">HLG_WM_MAG_03</strain>
    </source>
</reference>
<name>A0A6S6SKG4_9BACT</name>
<protein>
    <submittedName>
        <fullName evidence="2">Lipoprotein</fullName>
    </submittedName>
</protein>
<keyword evidence="1" id="KW-0472">Membrane</keyword>
<keyword evidence="2" id="KW-0449">Lipoprotein</keyword>
<organism evidence="2">
    <name type="scientific">uncultured Sulfurovum sp</name>
    <dbReference type="NCBI Taxonomy" id="269237"/>
    <lineage>
        <taxon>Bacteria</taxon>
        <taxon>Pseudomonadati</taxon>
        <taxon>Campylobacterota</taxon>
        <taxon>Epsilonproteobacteria</taxon>
        <taxon>Campylobacterales</taxon>
        <taxon>Sulfurovaceae</taxon>
        <taxon>Sulfurovum</taxon>
        <taxon>environmental samples</taxon>
    </lineage>
</organism>
<keyword evidence="1" id="KW-1133">Transmembrane helix</keyword>
<dbReference type="EMBL" id="CACVAR010000141">
    <property type="protein sequence ID" value="CAA6805719.1"/>
    <property type="molecule type" value="Genomic_DNA"/>
</dbReference>
<feature type="transmembrane region" description="Helical" evidence="1">
    <location>
        <begin position="9"/>
        <end position="29"/>
    </location>
</feature>
<evidence type="ECO:0000256" key="1">
    <source>
        <dbReference type="SAM" id="Phobius"/>
    </source>
</evidence>
<dbReference type="AlphaFoldDB" id="A0A6S6SKG4"/>
<accession>A0A6S6SKG4</accession>
<evidence type="ECO:0000313" key="2">
    <source>
        <dbReference type="EMBL" id="CAA6805719.1"/>
    </source>
</evidence>
<keyword evidence="1" id="KW-0812">Transmembrane</keyword>
<sequence>MRKEISRKLGVIFIPILIFIVMKFLWFSYRKKYHFIDDPIEEQCLAVTWHSELLISPQVYKKLRK</sequence>
<proteinExistence type="predicted"/>